<dbReference type="Proteomes" id="UP000813824">
    <property type="component" value="Unassembled WGS sequence"/>
</dbReference>
<feature type="region of interest" description="Disordered" evidence="1">
    <location>
        <begin position="48"/>
        <end position="193"/>
    </location>
</feature>
<dbReference type="AlphaFoldDB" id="A0A8K0XM78"/>
<reference evidence="2" key="1">
    <citation type="journal article" date="2021" name="New Phytol.">
        <title>Evolutionary innovations through gain and loss of genes in the ectomycorrhizal Boletales.</title>
        <authorList>
            <person name="Wu G."/>
            <person name="Miyauchi S."/>
            <person name="Morin E."/>
            <person name="Kuo A."/>
            <person name="Drula E."/>
            <person name="Varga T."/>
            <person name="Kohler A."/>
            <person name="Feng B."/>
            <person name="Cao Y."/>
            <person name="Lipzen A."/>
            <person name="Daum C."/>
            <person name="Hundley H."/>
            <person name="Pangilinan J."/>
            <person name="Johnson J."/>
            <person name="Barry K."/>
            <person name="LaButti K."/>
            <person name="Ng V."/>
            <person name="Ahrendt S."/>
            <person name="Min B."/>
            <person name="Choi I.G."/>
            <person name="Park H."/>
            <person name="Plett J.M."/>
            <person name="Magnuson J."/>
            <person name="Spatafora J.W."/>
            <person name="Nagy L.G."/>
            <person name="Henrissat B."/>
            <person name="Grigoriev I.V."/>
            <person name="Yang Z.L."/>
            <person name="Xu J."/>
            <person name="Martin F.M."/>
        </authorList>
    </citation>
    <scope>NUCLEOTIDE SEQUENCE</scope>
    <source>
        <strain evidence="2">KKN 215</strain>
    </source>
</reference>
<evidence type="ECO:0000313" key="2">
    <source>
        <dbReference type="EMBL" id="KAH8091652.1"/>
    </source>
</evidence>
<dbReference type="EMBL" id="JAEVFJ010000035">
    <property type="protein sequence ID" value="KAH8091652.1"/>
    <property type="molecule type" value="Genomic_DNA"/>
</dbReference>
<keyword evidence="3" id="KW-1185">Reference proteome</keyword>
<dbReference type="OrthoDB" id="3268830at2759"/>
<organism evidence="2 3">
    <name type="scientific">Cristinia sonorae</name>
    <dbReference type="NCBI Taxonomy" id="1940300"/>
    <lineage>
        <taxon>Eukaryota</taxon>
        <taxon>Fungi</taxon>
        <taxon>Dikarya</taxon>
        <taxon>Basidiomycota</taxon>
        <taxon>Agaricomycotina</taxon>
        <taxon>Agaricomycetes</taxon>
        <taxon>Agaricomycetidae</taxon>
        <taxon>Agaricales</taxon>
        <taxon>Pleurotineae</taxon>
        <taxon>Stephanosporaceae</taxon>
        <taxon>Cristinia</taxon>
    </lineage>
</organism>
<sequence length="249" mass="28039">MALVHNAQLVQCRRCGSKIKLSLKSFWDPFHWIKHKERCLKKPNAVVQEMRDASDLPQQPESEPDLPQLPPTPPQPAAPKPSWPTEVKVYSSSNKRLAPSPSLTPPLIPDEEDEEEYQSTARPSRSPEVFPKPVSSRRSRTEPSSPSPTPASFTPSDDLGRPRPQAKAPKDEFRDYLCHHRSPPTSPSPQLRHSAENAGVAVVNRRMVVHALRYTPYFAAIPSYDDDGRCCSPPLSTFQESKVRFSPRY</sequence>
<comment type="caution">
    <text evidence="2">The sequence shown here is derived from an EMBL/GenBank/DDBJ whole genome shotgun (WGS) entry which is preliminary data.</text>
</comment>
<name>A0A8K0XM78_9AGAR</name>
<proteinExistence type="predicted"/>
<gene>
    <name evidence="2" type="ORF">BXZ70DRAFT_473868</name>
</gene>
<accession>A0A8K0XM78</accession>
<feature type="compositionally biased region" description="Basic and acidic residues" evidence="1">
    <location>
        <begin position="168"/>
        <end position="178"/>
    </location>
</feature>
<protein>
    <submittedName>
        <fullName evidence="2">Uncharacterized protein</fullName>
    </submittedName>
</protein>
<evidence type="ECO:0000313" key="3">
    <source>
        <dbReference type="Proteomes" id="UP000813824"/>
    </source>
</evidence>
<feature type="compositionally biased region" description="Pro residues" evidence="1">
    <location>
        <begin position="67"/>
        <end position="82"/>
    </location>
</feature>
<evidence type="ECO:0000256" key="1">
    <source>
        <dbReference type="SAM" id="MobiDB-lite"/>
    </source>
</evidence>